<evidence type="ECO:0000313" key="6">
    <source>
        <dbReference type="Proteomes" id="UP000685013"/>
    </source>
</evidence>
<evidence type="ECO:0000313" key="5">
    <source>
        <dbReference type="EMBL" id="KAG6608452.1"/>
    </source>
</evidence>
<dbReference type="PANTHER" id="PTHR46633">
    <property type="entry name" value="TRANSCRIPTION FACTOR MYC/MYB-RELATED"/>
    <property type="match status" value="1"/>
</dbReference>
<feature type="domain" description="Transcription factor MYC/MYB N-terminal" evidence="4">
    <location>
        <begin position="70"/>
        <end position="141"/>
    </location>
</feature>
<evidence type="ECO:0000256" key="3">
    <source>
        <dbReference type="SAM" id="MobiDB-lite"/>
    </source>
</evidence>
<keyword evidence="1" id="KW-0805">Transcription regulation</keyword>
<dbReference type="InterPro" id="IPR025610">
    <property type="entry name" value="MYC/MYB_N"/>
</dbReference>
<feature type="region of interest" description="Disordered" evidence="3">
    <location>
        <begin position="373"/>
        <end position="410"/>
    </location>
</feature>
<reference evidence="5 6" key="1">
    <citation type="journal article" date="2021" name="Hortic Res">
        <title>The domestication of Cucurbita argyrosperma as revealed by the genome of its wild relative.</title>
        <authorList>
            <person name="Barrera-Redondo J."/>
            <person name="Sanchez-de la Vega G."/>
            <person name="Aguirre-Liguori J.A."/>
            <person name="Castellanos-Morales G."/>
            <person name="Gutierrez-Guerrero Y.T."/>
            <person name="Aguirre-Dugua X."/>
            <person name="Aguirre-Planter E."/>
            <person name="Tenaillon M.I."/>
            <person name="Lira-Saade R."/>
            <person name="Eguiarte L.E."/>
        </authorList>
    </citation>
    <scope>NUCLEOTIDE SEQUENCE [LARGE SCALE GENOMIC DNA]</scope>
    <source>
        <strain evidence="5">JBR-2021</strain>
    </source>
</reference>
<accession>A0AAV6P818</accession>
<evidence type="ECO:0000256" key="2">
    <source>
        <dbReference type="ARBA" id="ARBA00023163"/>
    </source>
</evidence>
<evidence type="ECO:0000256" key="1">
    <source>
        <dbReference type="ARBA" id="ARBA00023015"/>
    </source>
</evidence>
<dbReference type="PANTHER" id="PTHR46633:SF6">
    <property type="entry name" value="TRANSCRIPTION FACTOR MYC_MYB N-TERMINAL DOMAIN-CONTAINING PROTEIN"/>
    <property type="match status" value="1"/>
</dbReference>
<sequence length="435" mass="49065">MHGRFNDCQCDRPSGWQFIAAMILVQDEDRVSAKWWRGHTVKVHEKDEYRTSRFSFSEMESGLPMLNCLLQHTLRSLCLSSESCSSTSSKWVYAIFWRILPRNFPPPKWEFGGSALDRSKGNKRNWILVWEDGFCDFHECEKAASGCIAGRFGLDLFFKMSHEVYSYGEGLVGKVGADNSHKWVFRDNATESDPNITSSWNSSIEPQPRAWESQFKSGIQTIAVFAVREGVVQLGSFDKVQEDLNLVINVQRKFSYLHSMPGIFAVQRPYLPSQHPYVLKPDVQMIENQSTGLKRLFSSMLDESSIKSINLGWNTPQHPSASGSPVWPIPPLLPSTSCSLRTFKSKLPSNSTSRCEANECLDSIQLMSINHPNPNTMKATNSEVKIETSSQLDAAQETEEKPSWKKPGRLGFEDGMVTELGFRLGETSQNGLSLN</sequence>
<comment type="caution">
    <text evidence="5">The sequence shown here is derived from an EMBL/GenBank/DDBJ whole genome shotgun (WGS) entry which is preliminary data.</text>
</comment>
<proteinExistence type="predicted"/>
<dbReference type="Proteomes" id="UP000685013">
    <property type="component" value="Chromosome 1"/>
</dbReference>
<feature type="compositionally biased region" description="Polar residues" evidence="3">
    <location>
        <begin position="373"/>
        <end position="393"/>
    </location>
</feature>
<protein>
    <submittedName>
        <fullName evidence="5">Protein RICE SALT SENSITIVE 3</fullName>
    </submittedName>
</protein>
<dbReference type="AlphaFoldDB" id="A0AAV6P818"/>
<keyword evidence="6" id="KW-1185">Reference proteome</keyword>
<feature type="domain" description="Transcription factor MYC/MYB N-terminal" evidence="4">
    <location>
        <begin position="157"/>
        <end position="254"/>
    </location>
</feature>
<dbReference type="EMBL" id="JAGKQH010000001">
    <property type="protein sequence ID" value="KAG6608452.1"/>
    <property type="molecule type" value="Genomic_DNA"/>
</dbReference>
<feature type="non-terminal residue" evidence="5">
    <location>
        <position position="1"/>
    </location>
</feature>
<keyword evidence="2" id="KW-0804">Transcription</keyword>
<name>A0AAV6P818_9ROSI</name>
<evidence type="ECO:0000259" key="4">
    <source>
        <dbReference type="Pfam" id="PF14215"/>
    </source>
</evidence>
<organism evidence="5 6">
    <name type="scientific">Cucurbita argyrosperma subsp. sororia</name>
    <dbReference type="NCBI Taxonomy" id="37648"/>
    <lineage>
        <taxon>Eukaryota</taxon>
        <taxon>Viridiplantae</taxon>
        <taxon>Streptophyta</taxon>
        <taxon>Embryophyta</taxon>
        <taxon>Tracheophyta</taxon>
        <taxon>Spermatophyta</taxon>
        <taxon>Magnoliopsida</taxon>
        <taxon>eudicotyledons</taxon>
        <taxon>Gunneridae</taxon>
        <taxon>Pentapetalae</taxon>
        <taxon>rosids</taxon>
        <taxon>fabids</taxon>
        <taxon>Cucurbitales</taxon>
        <taxon>Cucurbitaceae</taxon>
        <taxon>Cucurbiteae</taxon>
        <taxon>Cucurbita</taxon>
    </lineage>
</organism>
<gene>
    <name evidence="5" type="primary">RSS3</name>
    <name evidence="5" type="ORF">SDJN03_01794</name>
</gene>
<dbReference type="Pfam" id="PF14215">
    <property type="entry name" value="bHLH-MYC_N"/>
    <property type="match status" value="2"/>
</dbReference>